<proteinExistence type="predicted"/>
<dbReference type="PANTHER" id="PTHR31759">
    <property type="entry name" value="COILED-COIL DOMAIN-CONTAINING PROTEIN 167"/>
    <property type="match status" value="1"/>
</dbReference>
<keyword evidence="4 8" id="KW-1133">Transmembrane helix</keyword>
<keyword evidence="10" id="KW-1185">Reference proteome</keyword>
<evidence type="ECO:0000256" key="8">
    <source>
        <dbReference type="SAM" id="Phobius"/>
    </source>
</evidence>
<keyword evidence="3 8" id="KW-0812">Transmembrane</keyword>
<keyword evidence="6 8" id="KW-0472">Membrane</keyword>
<dbReference type="GO" id="GO:0016020">
    <property type="term" value="C:membrane"/>
    <property type="evidence" value="ECO:0007669"/>
    <property type="project" value="UniProtKB-SubCell"/>
</dbReference>
<comment type="subcellular location">
    <subcellularLocation>
        <location evidence="1">Membrane</location>
        <topology evidence="1">Single-pass membrane protein</topology>
    </subcellularLocation>
</comment>
<evidence type="ECO:0000256" key="7">
    <source>
        <dbReference type="SAM" id="Coils"/>
    </source>
</evidence>
<evidence type="ECO:0000256" key="1">
    <source>
        <dbReference type="ARBA" id="ARBA00004167"/>
    </source>
</evidence>
<evidence type="ECO:0000256" key="6">
    <source>
        <dbReference type="ARBA" id="ARBA00023136"/>
    </source>
</evidence>
<dbReference type="AlphaFoldDB" id="A0AAV7HW17"/>
<organism evidence="9 10">
    <name type="scientific">Cotesia glomerata</name>
    <name type="common">Lepidopteran parasitic wasp</name>
    <name type="synonym">Apanteles glomeratus</name>
    <dbReference type="NCBI Taxonomy" id="32391"/>
    <lineage>
        <taxon>Eukaryota</taxon>
        <taxon>Metazoa</taxon>
        <taxon>Ecdysozoa</taxon>
        <taxon>Arthropoda</taxon>
        <taxon>Hexapoda</taxon>
        <taxon>Insecta</taxon>
        <taxon>Pterygota</taxon>
        <taxon>Neoptera</taxon>
        <taxon>Endopterygota</taxon>
        <taxon>Hymenoptera</taxon>
        <taxon>Apocrita</taxon>
        <taxon>Ichneumonoidea</taxon>
        <taxon>Braconidae</taxon>
        <taxon>Microgastrinae</taxon>
        <taxon>Cotesia</taxon>
    </lineage>
</organism>
<evidence type="ECO:0000256" key="5">
    <source>
        <dbReference type="ARBA" id="ARBA00023054"/>
    </source>
</evidence>
<dbReference type="Pfam" id="PF15188">
    <property type="entry name" value="CCDC-167"/>
    <property type="match status" value="1"/>
</dbReference>
<gene>
    <name evidence="9" type="ORF">KQX54_015918</name>
</gene>
<feature type="transmembrane region" description="Helical" evidence="8">
    <location>
        <begin position="97"/>
        <end position="119"/>
    </location>
</feature>
<reference evidence="9 10" key="1">
    <citation type="journal article" date="2021" name="J. Hered.">
        <title>A chromosome-level genome assembly of the parasitoid wasp, Cotesia glomerata (Hymenoptera: Braconidae).</title>
        <authorList>
            <person name="Pinto B.J."/>
            <person name="Weis J.J."/>
            <person name="Gamble T."/>
            <person name="Ode P.J."/>
            <person name="Paul R."/>
            <person name="Zaspel J.M."/>
        </authorList>
    </citation>
    <scope>NUCLEOTIDE SEQUENCE [LARGE SCALE GENOMIC DNA]</scope>
    <source>
        <strain evidence="9">CgM1</strain>
    </source>
</reference>
<sequence>MVQKNILNKSMLNEVPKEEPIKVKHSKSSIMSEMGRLEDSLRETTQRLELVEKKLLSKLLTRESREIFEREVELLREVLDKNRNLLQKLRRENTRTFMVAAPLVFACFLLYGLYCLIFNPTAFLTSKVGDVNP</sequence>
<keyword evidence="5 7" id="KW-0175">Coiled coil</keyword>
<evidence type="ECO:0000313" key="9">
    <source>
        <dbReference type="EMBL" id="KAH0535329.1"/>
    </source>
</evidence>
<dbReference type="InterPro" id="IPR028194">
    <property type="entry name" value="CC167"/>
</dbReference>
<evidence type="ECO:0000313" key="10">
    <source>
        <dbReference type="Proteomes" id="UP000826195"/>
    </source>
</evidence>
<protein>
    <recommendedName>
        <fullName evidence="2">Coiled-coil domain-containing protein 167</fullName>
    </recommendedName>
</protein>
<name>A0AAV7HW17_COTGL</name>
<accession>A0AAV7HW17</accession>
<comment type="caution">
    <text evidence="9">The sequence shown here is derived from an EMBL/GenBank/DDBJ whole genome shotgun (WGS) entry which is preliminary data.</text>
</comment>
<dbReference type="Proteomes" id="UP000826195">
    <property type="component" value="Unassembled WGS sequence"/>
</dbReference>
<evidence type="ECO:0000256" key="3">
    <source>
        <dbReference type="ARBA" id="ARBA00022692"/>
    </source>
</evidence>
<evidence type="ECO:0000256" key="2">
    <source>
        <dbReference type="ARBA" id="ARBA00022350"/>
    </source>
</evidence>
<dbReference type="EMBL" id="JAHXZJ010002982">
    <property type="protein sequence ID" value="KAH0535329.1"/>
    <property type="molecule type" value="Genomic_DNA"/>
</dbReference>
<dbReference type="PANTHER" id="PTHR31759:SF1">
    <property type="entry name" value="COILED-COIL DOMAIN-CONTAINING PROTEIN 167"/>
    <property type="match status" value="1"/>
</dbReference>
<feature type="coiled-coil region" evidence="7">
    <location>
        <begin position="34"/>
        <end position="95"/>
    </location>
</feature>
<evidence type="ECO:0000256" key="4">
    <source>
        <dbReference type="ARBA" id="ARBA00022989"/>
    </source>
</evidence>